<reference evidence="1 2" key="1">
    <citation type="journal article" date="2018" name="New Phytol.">
        <title>Phylogenomics of Endogonaceae and evolution of mycorrhizas within Mucoromycota.</title>
        <authorList>
            <person name="Chang Y."/>
            <person name="Desiro A."/>
            <person name="Na H."/>
            <person name="Sandor L."/>
            <person name="Lipzen A."/>
            <person name="Clum A."/>
            <person name="Barry K."/>
            <person name="Grigoriev I.V."/>
            <person name="Martin F.M."/>
            <person name="Stajich J.E."/>
            <person name="Smith M.E."/>
            <person name="Bonito G."/>
            <person name="Spatafora J.W."/>
        </authorList>
    </citation>
    <scope>NUCLEOTIDE SEQUENCE [LARGE SCALE GENOMIC DNA]</scope>
    <source>
        <strain evidence="1 2">GMNB39</strain>
    </source>
</reference>
<evidence type="ECO:0000313" key="1">
    <source>
        <dbReference type="EMBL" id="RUP43674.1"/>
    </source>
</evidence>
<dbReference type="EMBL" id="RBNI01010528">
    <property type="protein sequence ID" value="RUP43674.1"/>
    <property type="molecule type" value="Genomic_DNA"/>
</dbReference>
<dbReference type="AlphaFoldDB" id="A0A433CYL2"/>
<sequence>MVSIVLQLTHGILEHSLILPNGRQTKCGGGKRYWRWQAVTAVASDTGGGKRYRRRQAVPAAASSTGSGDGDFANSIDAEWKEIIEATKDAHLTTSVHITENVKALCERLNQTRCKLAEIYSRVIFRTAQHTIRRCITTCVMYTTSPILGFFEVPNNPLQDDNNGDFLSVHVLDLLWANASLT</sequence>
<accession>A0A433CYL2</accession>
<name>A0A433CYL2_9FUNG</name>
<dbReference type="Proteomes" id="UP000268093">
    <property type="component" value="Unassembled WGS sequence"/>
</dbReference>
<comment type="caution">
    <text evidence="1">The sequence shown here is derived from an EMBL/GenBank/DDBJ whole genome shotgun (WGS) entry which is preliminary data.</text>
</comment>
<protein>
    <submittedName>
        <fullName evidence="1">Uncharacterized protein</fullName>
    </submittedName>
</protein>
<organism evidence="1 2">
    <name type="scientific">Jimgerdemannia flammicorona</name>
    <dbReference type="NCBI Taxonomy" id="994334"/>
    <lineage>
        <taxon>Eukaryota</taxon>
        <taxon>Fungi</taxon>
        <taxon>Fungi incertae sedis</taxon>
        <taxon>Mucoromycota</taxon>
        <taxon>Mucoromycotina</taxon>
        <taxon>Endogonomycetes</taxon>
        <taxon>Endogonales</taxon>
        <taxon>Endogonaceae</taxon>
        <taxon>Jimgerdemannia</taxon>
    </lineage>
</organism>
<gene>
    <name evidence="1" type="ORF">BC936DRAFT_136867</name>
</gene>
<evidence type="ECO:0000313" key="2">
    <source>
        <dbReference type="Proteomes" id="UP000268093"/>
    </source>
</evidence>
<keyword evidence="2" id="KW-1185">Reference proteome</keyword>
<proteinExistence type="predicted"/>